<evidence type="ECO:0000313" key="2">
    <source>
        <dbReference type="EMBL" id="TWV51315.1"/>
    </source>
</evidence>
<dbReference type="Proteomes" id="UP000319026">
    <property type="component" value="Unassembled WGS sequence"/>
</dbReference>
<comment type="caution">
    <text evidence="2">The sequence shown here is derived from an EMBL/GenBank/DDBJ whole genome shotgun (WGS) entry which is preliminary data.</text>
</comment>
<proteinExistence type="predicted"/>
<sequence length="89" mass="10340">MKATIEKKLRSLVTLNKVTIFIAKLFGMISKFQNGDIVCLKHDKTKRFVVEDNTIMKGKIKLLYFNEFMGVMFPALIEPRFLMLAPKQE</sequence>
<protein>
    <submittedName>
        <fullName evidence="2">Uncharacterized protein</fullName>
    </submittedName>
</protein>
<dbReference type="EMBL" id="VOHV01000004">
    <property type="protein sequence ID" value="TWV41695.1"/>
    <property type="molecule type" value="Genomic_DNA"/>
</dbReference>
<accession>A0AB38PUP1</accession>
<organism evidence="2 4">
    <name type="scientific">Bacteroides fragilis</name>
    <dbReference type="NCBI Taxonomy" id="817"/>
    <lineage>
        <taxon>Bacteria</taxon>
        <taxon>Pseudomonadati</taxon>
        <taxon>Bacteroidota</taxon>
        <taxon>Bacteroidia</taxon>
        <taxon>Bacteroidales</taxon>
        <taxon>Bacteroidaceae</taxon>
        <taxon>Bacteroides</taxon>
    </lineage>
</organism>
<evidence type="ECO:0000313" key="1">
    <source>
        <dbReference type="EMBL" id="TWV41695.1"/>
    </source>
</evidence>
<dbReference type="RefSeq" id="WP_146331770.1">
    <property type="nucleotide sequence ID" value="NZ_VOHT01000002.1"/>
</dbReference>
<evidence type="ECO:0000313" key="4">
    <source>
        <dbReference type="Proteomes" id="UP000319026"/>
    </source>
</evidence>
<dbReference type="Proteomes" id="UP000315444">
    <property type="component" value="Unassembled WGS sequence"/>
</dbReference>
<evidence type="ECO:0000313" key="3">
    <source>
        <dbReference type="Proteomes" id="UP000315444"/>
    </source>
</evidence>
<name>A0AB38PUP1_BACFG</name>
<gene>
    <name evidence="2" type="ORF">FSA03_06810</name>
    <name evidence="1" type="ORF">FSA06_11750</name>
</gene>
<dbReference type="AlphaFoldDB" id="A0AB38PUP1"/>
<dbReference type="EMBL" id="VOHT01000002">
    <property type="protein sequence ID" value="TWV51315.1"/>
    <property type="molecule type" value="Genomic_DNA"/>
</dbReference>
<reference evidence="1 3" key="2">
    <citation type="submission" date="2019-07" db="EMBL/GenBank/DDBJ databases">
        <title>Genome sequencing of Bacteroides fragilis.</title>
        <authorList>
            <person name="Galasyn E.V."/>
            <person name="Ruoff K.L."/>
            <person name="Price C.E."/>
            <person name="Valls R.A."/>
            <person name="O'Toole G.A."/>
        </authorList>
    </citation>
    <scope>NUCLEOTIDE SEQUENCE [LARGE SCALE GENOMIC DNA]</scope>
    <source>
        <strain evidence="1 3">AD135F_1B</strain>
    </source>
</reference>
<reference evidence="2 4" key="1">
    <citation type="submission" date="2019-07" db="EMBL/GenBank/DDBJ databases">
        <title>Genome Sequencing of Bacteroides fragilis.</title>
        <authorList>
            <person name="Pinto K.M."/>
            <person name="Ruoff K.L."/>
            <person name="Price C.E."/>
            <person name="Valls R.A."/>
            <person name="O'Toole G.A."/>
        </authorList>
    </citation>
    <scope>NUCLEOTIDE SEQUENCE [LARGE SCALE GENOMIC DNA]</scope>
    <source>
        <strain evidence="2 4">AD135F_3B</strain>
    </source>
</reference>